<keyword evidence="6" id="KW-0597">Phosphoprotein</keyword>
<keyword evidence="15" id="KW-1185">Reference proteome</keyword>
<evidence type="ECO:0000256" key="2">
    <source>
        <dbReference type="ARBA" id="ARBA00004496"/>
    </source>
</evidence>
<evidence type="ECO:0000259" key="13">
    <source>
        <dbReference type="Pfam" id="PF11566"/>
    </source>
</evidence>
<dbReference type="EMBL" id="WIUZ02000011">
    <property type="protein sequence ID" value="KAF9782801.1"/>
    <property type="molecule type" value="Genomic_DNA"/>
</dbReference>
<evidence type="ECO:0000256" key="7">
    <source>
        <dbReference type="ARBA" id="ARBA00022824"/>
    </source>
</evidence>
<dbReference type="PANTHER" id="PTHR13266">
    <property type="entry name" value="PROTEASOME INHIBITOR"/>
    <property type="match status" value="1"/>
</dbReference>
<dbReference type="InterPro" id="IPR013886">
    <property type="entry name" value="PI31_Prot_C"/>
</dbReference>
<evidence type="ECO:0000313" key="14">
    <source>
        <dbReference type="EMBL" id="KAF9782801.1"/>
    </source>
</evidence>
<dbReference type="GO" id="GO:0000502">
    <property type="term" value="C:proteasome complex"/>
    <property type="evidence" value="ECO:0007669"/>
    <property type="project" value="UniProtKB-KW"/>
</dbReference>
<dbReference type="InterPro" id="IPR021625">
    <property type="entry name" value="PI31_Prot_N"/>
</dbReference>
<feature type="compositionally biased region" description="Low complexity" evidence="11">
    <location>
        <begin position="175"/>
        <end position="188"/>
    </location>
</feature>
<dbReference type="GO" id="GO:0004866">
    <property type="term" value="F:endopeptidase inhibitor activity"/>
    <property type="evidence" value="ECO:0007669"/>
    <property type="project" value="InterPro"/>
</dbReference>
<feature type="domain" description="PI31 proteasome regulator N-terminal" evidence="13">
    <location>
        <begin position="24"/>
        <end position="170"/>
    </location>
</feature>
<evidence type="ECO:0000256" key="3">
    <source>
        <dbReference type="ARBA" id="ARBA00006405"/>
    </source>
</evidence>
<reference evidence="14" key="2">
    <citation type="submission" date="2020-11" db="EMBL/GenBank/DDBJ databases">
        <authorList>
            <consortium name="DOE Joint Genome Institute"/>
            <person name="Kuo A."/>
            <person name="Miyauchi S."/>
            <person name="Kiss E."/>
            <person name="Drula E."/>
            <person name="Kohler A."/>
            <person name="Sanchez-Garcia M."/>
            <person name="Andreopoulos B."/>
            <person name="Barry K.W."/>
            <person name="Bonito G."/>
            <person name="Buee M."/>
            <person name="Carver A."/>
            <person name="Chen C."/>
            <person name="Cichocki N."/>
            <person name="Clum A."/>
            <person name="Culley D."/>
            <person name="Crous P.W."/>
            <person name="Fauchery L."/>
            <person name="Girlanda M."/>
            <person name="Hayes R."/>
            <person name="Keri Z."/>
            <person name="Labutti K."/>
            <person name="Lipzen A."/>
            <person name="Lombard V."/>
            <person name="Magnuson J."/>
            <person name="Maillard F."/>
            <person name="Morin E."/>
            <person name="Murat C."/>
            <person name="Nolan M."/>
            <person name="Ohm R."/>
            <person name="Pangilinan J."/>
            <person name="Pereira M."/>
            <person name="Perotto S."/>
            <person name="Peter M."/>
            <person name="Riley R."/>
            <person name="Sitrit Y."/>
            <person name="Stielow B."/>
            <person name="Szollosi G."/>
            <person name="Zifcakova L."/>
            <person name="Stursova M."/>
            <person name="Spatafora J.W."/>
            <person name="Tedersoo L."/>
            <person name="Vaario L.-M."/>
            <person name="Yamada A."/>
            <person name="Yan M."/>
            <person name="Wang P."/>
            <person name="Xu J."/>
            <person name="Bruns T."/>
            <person name="Baldrian P."/>
            <person name="Vilgalys R."/>
            <person name="Henrissat B."/>
            <person name="Grigoriev I.V."/>
            <person name="Hibbett D."/>
            <person name="Nagy L.G."/>
            <person name="Martin F.M."/>
        </authorList>
    </citation>
    <scope>NUCLEOTIDE SEQUENCE</scope>
    <source>
        <strain evidence="14">UH-Tt-Lm1</strain>
    </source>
</reference>
<gene>
    <name evidence="14" type="ORF">BJ322DRAFT_1143137</name>
</gene>
<keyword evidence="9" id="KW-0007">Acetylation</keyword>
<dbReference type="GO" id="GO:0070628">
    <property type="term" value="F:proteasome binding"/>
    <property type="evidence" value="ECO:0007669"/>
    <property type="project" value="InterPro"/>
</dbReference>
<name>A0A9P6HD91_9AGAM</name>
<feature type="compositionally biased region" description="Pro residues" evidence="11">
    <location>
        <begin position="205"/>
        <end position="225"/>
    </location>
</feature>
<dbReference type="GO" id="GO:0005783">
    <property type="term" value="C:endoplasmic reticulum"/>
    <property type="evidence" value="ECO:0007669"/>
    <property type="project" value="UniProtKB-SubCell"/>
</dbReference>
<comment type="caution">
    <text evidence="14">The sequence shown here is derived from an EMBL/GenBank/DDBJ whole genome shotgun (WGS) entry which is preliminary data.</text>
</comment>
<evidence type="ECO:0000256" key="9">
    <source>
        <dbReference type="ARBA" id="ARBA00022990"/>
    </source>
</evidence>
<dbReference type="PANTHER" id="PTHR13266:SF1">
    <property type="entry name" value="PROTEASOME INHIBITOR PI31 SUBUNIT"/>
    <property type="match status" value="1"/>
</dbReference>
<dbReference type="OrthoDB" id="68090at2759"/>
<dbReference type="Proteomes" id="UP000736335">
    <property type="component" value="Unassembled WGS sequence"/>
</dbReference>
<accession>A0A9P6HD91</accession>
<dbReference type="InterPro" id="IPR045128">
    <property type="entry name" value="PI31-like"/>
</dbReference>
<sequence>MSADPLDPAVLTGRLPSLLPASAKKLNSAQDALATLLHTAMTELDFRLIAVDENSPPNPDLNNVLPEDWAKSGPGNYAFRYRHDQSSLEFLLKVSKLGNRTLFYAIALEDDKTASLDVSTNDFTSSSFFPHEVGTAPLVHGFISSNRIADLISQFKLKIVSRILPALRKEGYVEQSEAASTSERAAAAQPPPDNQPSARSRTENPPYPPDYPGPYPYNPHIPPENPLSIGRRDLDPIPMNPFSPPSLFPSSNRADGMFVGPDHPIFGDRRPGGEDGLRGPWGGDGFLPPMGAPPRARFDPVGPGPFPGSGRGRGGPPHFPGRGNMFGPDNDEFMPPGNMYM</sequence>
<feature type="region of interest" description="Disordered" evidence="11">
    <location>
        <begin position="295"/>
        <end position="341"/>
    </location>
</feature>
<evidence type="ECO:0000313" key="15">
    <source>
        <dbReference type="Proteomes" id="UP000736335"/>
    </source>
</evidence>
<dbReference type="Pfam" id="PF11566">
    <property type="entry name" value="PI31_Prot_N"/>
    <property type="match status" value="1"/>
</dbReference>
<evidence type="ECO:0000256" key="11">
    <source>
        <dbReference type="SAM" id="MobiDB-lite"/>
    </source>
</evidence>
<proteinExistence type="inferred from homology"/>
<keyword evidence="7" id="KW-0256">Endoplasmic reticulum</keyword>
<comment type="function">
    <text evidence="10">Plays an important role in control of proteasome function. Inhibits the hydrolysis of protein and peptide substrates by the 20S proteasome. Also inhibits the activation of the proteasome by the proteasome regulatory proteins PA700 and PA28.</text>
</comment>
<evidence type="ECO:0000256" key="5">
    <source>
        <dbReference type="ARBA" id="ARBA00022490"/>
    </source>
</evidence>
<dbReference type="Pfam" id="PF08577">
    <property type="entry name" value="PI31_Prot_C"/>
    <property type="match status" value="1"/>
</dbReference>
<keyword evidence="4" id="KW-0488">Methylation</keyword>
<organism evidence="14 15">
    <name type="scientific">Thelephora terrestris</name>
    <dbReference type="NCBI Taxonomy" id="56493"/>
    <lineage>
        <taxon>Eukaryota</taxon>
        <taxon>Fungi</taxon>
        <taxon>Dikarya</taxon>
        <taxon>Basidiomycota</taxon>
        <taxon>Agaricomycotina</taxon>
        <taxon>Agaricomycetes</taxon>
        <taxon>Thelephorales</taxon>
        <taxon>Thelephoraceae</taxon>
        <taxon>Thelephora</taxon>
    </lineage>
</organism>
<comment type="subcellular location">
    <subcellularLocation>
        <location evidence="2">Cytoplasm</location>
    </subcellularLocation>
    <subcellularLocation>
        <location evidence="1">Endoplasmic reticulum</location>
    </subcellularLocation>
</comment>
<evidence type="ECO:0000256" key="4">
    <source>
        <dbReference type="ARBA" id="ARBA00022481"/>
    </source>
</evidence>
<dbReference type="AlphaFoldDB" id="A0A9P6HD91"/>
<evidence type="ECO:0000256" key="6">
    <source>
        <dbReference type="ARBA" id="ARBA00022553"/>
    </source>
</evidence>
<feature type="domain" description="PI31 proteasome regulator C-terminal" evidence="12">
    <location>
        <begin position="229"/>
        <end position="303"/>
    </location>
</feature>
<comment type="similarity">
    <text evidence="3">Belongs to the proteasome inhibitor PI31 family.</text>
</comment>
<feature type="region of interest" description="Disordered" evidence="11">
    <location>
        <begin position="175"/>
        <end position="233"/>
    </location>
</feature>
<evidence type="ECO:0000256" key="1">
    <source>
        <dbReference type="ARBA" id="ARBA00004240"/>
    </source>
</evidence>
<keyword evidence="8 14" id="KW-0647">Proteasome</keyword>
<evidence type="ECO:0000256" key="8">
    <source>
        <dbReference type="ARBA" id="ARBA00022942"/>
    </source>
</evidence>
<keyword evidence="5" id="KW-0963">Cytoplasm</keyword>
<reference evidence="14" key="1">
    <citation type="journal article" date="2020" name="Nat. Commun.">
        <title>Large-scale genome sequencing of mycorrhizal fungi provides insights into the early evolution of symbiotic traits.</title>
        <authorList>
            <person name="Miyauchi S."/>
            <person name="Kiss E."/>
            <person name="Kuo A."/>
            <person name="Drula E."/>
            <person name="Kohler A."/>
            <person name="Sanchez-Garcia M."/>
            <person name="Morin E."/>
            <person name="Andreopoulos B."/>
            <person name="Barry K.W."/>
            <person name="Bonito G."/>
            <person name="Buee M."/>
            <person name="Carver A."/>
            <person name="Chen C."/>
            <person name="Cichocki N."/>
            <person name="Clum A."/>
            <person name="Culley D."/>
            <person name="Crous P.W."/>
            <person name="Fauchery L."/>
            <person name="Girlanda M."/>
            <person name="Hayes R.D."/>
            <person name="Keri Z."/>
            <person name="LaButti K."/>
            <person name="Lipzen A."/>
            <person name="Lombard V."/>
            <person name="Magnuson J."/>
            <person name="Maillard F."/>
            <person name="Murat C."/>
            <person name="Nolan M."/>
            <person name="Ohm R.A."/>
            <person name="Pangilinan J."/>
            <person name="Pereira M.F."/>
            <person name="Perotto S."/>
            <person name="Peter M."/>
            <person name="Pfister S."/>
            <person name="Riley R."/>
            <person name="Sitrit Y."/>
            <person name="Stielow J.B."/>
            <person name="Szollosi G."/>
            <person name="Zifcakova L."/>
            <person name="Stursova M."/>
            <person name="Spatafora J.W."/>
            <person name="Tedersoo L."/>
            <person name="Vaario L.M."/>
            <person name="Yamada A."/>
            <person name="Yan M."/>
            <person name="Wang P."/>
            <person name="Xu J."/>
            <person name="Bruns T."/>
            <person name="Baldrian P."/>
            <person name="Vilgalys R."/>
            <person name="Dunand C."/>
            <person name="Henrissat B."/>
            <person name="Grigoriev I.V."/>
            <person name="Hibbett D."/>
            <person name="Nagy L.G."/>
            <person name="Martin F.M."/>
        </authorList>
    </citation>
    <scope>NUCLEOTIDE SEQUENCE</scope>
    <source>
        <strain evidence="14">UH-Tt-Lm1</strain>
    </source>
</reference>
<protein>
    <submittedName>
        <fullName evidence="14">PI31 proteasome regulator N-terminal-domain-containing protein</fullName>
    </submittedName>
</protein>
<evidence type="ECO:0000256" key="10">
    <source>
        <dbReference type="ARBA" id="ARBA00024805"/>
    </source>
</evidence>
<dbReference type="GO" id="GO:0043161">
    <property type="term" value="P:proteasome-mediated ubiquitin-dependent protein catabolic process"/>
    <property type="evidence" value="ECO:0007669"/>
    <property type="project" value="InterPro"/>
</dbReference>
<dbReference type="Gene3D" id="3.40.1000.30">
    <property type="match status" value="1"/>
</dbReference>
<evidence type="ECO:0000259" key="12">
    <source>
        <dbReference type="Pfam" id="PF08577"/>
    </source>
</evidence>